<dbReference type="EMBL" id="LATX01001078">
    <property type="protein sequence ID" value="KTB43778.1"/>
    <property type="molecule type" value="Genomic_DNA"/>
</dbReference>
<feature type="compositionally biased region" description="Low complexity" evidence="1">
    <location>
        <begin position="77"/>
        <end position="87"/>
    </location>
</feature>
<organism evidence="2 3">
    <name type="scientific">Moniliophthora roreri</name>
    <name type="common">Frosty pod rot fungus</name>
    <name type="synonym">Monilia roreri</name>
    <dbReference type="NCBI Taxonomy" id="221103"/>
    <lineage>
        <taxon>Eukaryota</taxon>
        <taxon>Fungi</taxon>
        <taxon>Dikarya</taxon>
        <taxon>Basidiomycota</taxon>
        <taxon>Agaricomycotina</taxon>
        <taxon>Agaricomycetes</taxon>
        <taxon>Agaricomycetidae</taxon>
        <taxon>Agaricales</taxon>
        <taxon>Marasmiineae</taxon>
        <taxon>Marasmiaceae</taxon>
        <taxon>Moniliophthora</taxon>
    </lineage>
</organism>
<evidence type="ECO:0000256" key="1">
    <source>
        <dbReference type="SAM" id="MobiDB-lite"/>
    </source>
</evidence>
<protein>
    <submittedName>
        <fullName evidence="2">Uncharacterized protein</fullName>
    </submittedName>
</protein>
<reference evidence="2 3" key="1">
    <citation type="submission" date="2015-12" db="EMBL/GenBank/DDBJ databases">
        <title>Draft genome sequence of Moniliophthora roreri, the causal agent of frosty pod rot of cacao.</title>
        <authorList>
            <person name="Aime M.C."/>
            <person name="Diaz-Valderrama J.R."/>
            <person name="Kijpornyongpan T."/>
            <person name="Phillips-Mora W."/>
        </authorList>
    </citation>
    <scope>NUCLEOTIDE SEQUENCE [LARGE SCALE GENOMIC DNA]</scope>
    <source>
        <strain evidence="2 3">MCA 2952</strain>
    </source>
</reference>
<sequence length="148" mass="15607">MEASCSYADTTIVFGDLENPSITILGSSGAGVRVEPTRKGYLQAITRVEGSREGGRAVEVQGTRCVLEARSTDLFPSLPGSPYLSPSSPTPTPSSAAAEILENPPPHIAALPPKSTSPVRTEYARTSRKTLLGVFLPAEQGYDVTEDS</sequence>
<comment type="caution">
    <text evidence="2">The sequence shown here is derived from an EMBL/GenBank/DDBJ whole genome shotgun (WGS) entry which is preliminary data.</text>
</comment>
<accession>A0A0W0G5D7</accession>
<evidence type="ECO:0000313" key="2">
    <source>
        <dbReference type="EMBL" id="KTB43778.1"/>
    </source>
</evidence>
<evidence type="ECO:0000313" key="3">
    <source>
        <dbReference type="Proteomes" id="UP000054988"/>
    </source>
</evidence>
<gene>
    <name evidence="2" type="ORF">WG66_3640</name>
</gene>
<dbReference type="AlphaFoldDB" id="A0A0W0G5D7"/>
<name>A0A0W0G5D7_MONRR</name>
<feature type="region of interest" description="Disordered" evidence="1">
    <location>
        <begin position="77"/>
        <end position="98"/>
    </location>
</feature>
<proteinExistence type="predicted"/>
<dbReference type="Proteomes" id="UP000054988">
    <property type="component" value="Unassembled WGS sequence"/>
</dbReference>